<protein>
    <submittedName>
        <fullName evidence="3">Sigma-70 family RNA polymerase sigma factor</fullName>
    </submittedName>
</protein>
<dbReference type="Gene3D" id="1.10.1740.10">
    <property type="match status" value="1"/>
</dbReference>
<proteinExistence type="predicted"/>
<feature type="domain" description="RNA polymerase sigma-70 region 2" evidence="2">
    <location>
        <begin position="222"/>
        <end position="261"/>
    </location>
</feature>
<evidence type="ECO:0000313" key="4">
    <source>
        <dbReference type="Proteomes" id="UP000241421"/>
    </source>
</evidence>
<dbReference type="SUPFAM" id="SSF88946">
    <property type="entry name" value="Sigma2 domain of RNA polymerase sigma factors"/>
    <property type="match status" value="1"/>
</dbReference>
<feature type="region of interest" description="Disordered" evidence="1">
    <location>
        <begin position="19"/>
        <end position="64"/>
    </location>
</feature>
<gene>
    <name evidence="3" type="ORF">C7C56_010970</name>
</gene>
<dbReference type="AlphaFoldDB" id="A0A2U2HMF1"/>
<dbReference type="GO" id="GO:0003700">
    <property type="term" value="F:DNA-binding transcription factor activity"/>
    <property type="evidence" value="ECO:0007669"/>
    <property type="project" value="InterPro"/>
</dbReference>
<evidence type="ECO:0000256" key="1">
    <source>
        <dbReference type="SAM" id="MobiDB-lite"/>
    </source>
</evidence>
<sequence>MRGPGFCAVLRRQGSRFRQAGPGQCVGNRNPGRVAIGTRGARQHQPQGQGRQRPHPARPGLVHGGAVVRPAGALDRVSAARHPRPRPCVDDVRRTDAGGQCCQPRGGGKTCKLIVLAISCQCLTIVAKKNTSMAQRAPPPFSRSLEACMSSLTPQPGQVAAVSEPDLNNAELTALLRKFGQPRGRGRDLDAAHTAFYNCLEKKLEKQALQSTRYNADVAKVAVQEAWVKIVRSAHSYDPKLASVETWAKLITRQCAIDQLRLLYKDGKLIEEDGGDFDSFACPLPPSADALYQKQVERAAALCIEALPSGKRNYRLALELALDPDLSYADMTCRLQEQVQGDLILNTERVRGWVRHATELMRTCLDQKLGWNKEGRTT</sequence>
<evidence type="ECO:0000313" key="3">
    <source>
        <dbReference type="EMBL" id="PWF48616.1"/>
    </source>
</evidence>
<accession>A0A2U2HMF1</accession>
<evidence type="ECO:0000259" key="2">
    <source>
        <dbReference type="Pfam" id="PF04542"/>
    </source>
</evidence>
<organism evidence="3 4">
    <name type="scientific">Massilia glaciei</name>
    <dbReference type="NCBI Taxonomy" id="1524097"/>
    <lineage>
        <taxon>Bacteria</taxon>
        <taxon>Pseudomonadati</taxon>
        <taxon>Pseudomonadota</taxon>
        <taxon>Betaproteobacteria</taxon>
        <taxon>Burkholderiales</taxon>
        <taxon>Oxalobacteraceae</taxon>
        <taxon>Telluria group</taxon>
        <taxon>Massilia</taxon>
    </lineage>
</organism>
<feature type="compositionally biased region" description="Low complexity" evidence="1">
    <location>
        <begin position="39"/>
        <end position="51"/>
    </location>
</feature>
<dbReference type="EMBL" id="PXWF02000173">
    <property type="protein sequence ID" value="PWF48616.1"/>
    <property type="molecule type" value="Genomic_DNA"/>
</dbReference>
<keyword evidence="4" id="KW-1185">Reference proteome</keyword>
<dbReference type="OrthoDB" id="8942087at2"/>
<dbReference type="InterPro" id="IPR013325">
    <property type="entry name" value="RNA_pol_sigma_r2"/>
</dbReference>
<reference evidence="3 4" key="1">
    <citation type="submission" date="2018-04" db="EMBL/GenBank/DDBJ databases">
        <title>Massilia violaceinigra sp. nov., a novel purple-pigmented bacterium isolated from Tianshan glacier, Xinjiang, China.</title>
        <authorList>
            <person name="Wang H."/>
        </authorList>
    </citation>
    <scope>NUCLEOTIDE SEQUENCE [LARGE SCALE GENOMIC DNA]</scope>
    <source>
        <strain evidence="3 4">B448-2</strain>
    </source>
</reference>
<dbReference type="GO" id="GO:0006352">
    <property type="term" value="P:DNA-templated transcription initiation"/>
    <property type="evidence" value="ECO:0007669"/>
    <property type="project" value="InterPro"/>
</dbReference>
<dbReference type="InterPro" id="IPR007627">
    <property type="entry name" value="RNA_pol_sigma70_r2"/>
</dbReference>
<comment type="caution">
    <text evidence="3">The sequence shown here is derived from an EMBL/GenBank/DDBJ whole genome shotgun (WGS) entry which is preliminary data.</text>
</comment>
<name>A0A2U2HMF1_9BURK</name>
<dbReference type="Proteomes" id="UP000241421">
    <property type="component" value="Unassembled WGS sequence"/>
</dbReference>
<dbReference type="Pfam" id="PF04542">
    <property type="entry name" value="Sigma70_r2"/>
    <property type="match status" value="1"/>
</dbReference>